<dbReference type="InterPro" id="IPR025669">
    <property type="entry name" value="AAA_dom"/>
</dbReference>
<dbReference type="CDD" id="cd02042">
    <property type="entry name" value="ParAB_family"/>
    <property type="match status" value="1"/>
</dbReference>
<dbReference type="Proteomes" id="UP000526307">
    <property type="component" value="Unassembled WGS sequence"/>
</dbReference>
<feature type="domain" description="AAA" evidence="1">
    <location>
        <begin position="1"/>
        <end position="191"/>
    </location>
</feature>
<dbReference type="AlphaFoldDB" id="A0A7Y8VRL8"/>
<evidence type="ECO:0000313" key="2">
    <source>
        <dbReference type="EMBL" id="NWO23020.1"/>
    </source>
</evidence>
<evidence type="ECO:0000313" key="3">
    <source>
        <dbReference type="Proteomes" id="UP000526307"/>
    </source>
</evidence>
<dbReference type="SUPFAM" id="SSF52540">
    <property type="entry name" value="P-loop containing nucleoside triphosphate hydrolases"/>
    <property type="match status" value="1"/>
</dbReference>
<comment type="caution">
    <text evidence="2">The sequence shown here is derived from an EMBL/GenBank/DDBJ whole genome shotgun (WGS) entry which is preliminary data.</text>
</comment>
<sequence length="270" mass="30306">MKVISLVNHKGGVGKTTITFNLAVNLTKLGYKVLVIDFDSQGNLSKTVGIEQKYDIENKSYKIGTALEEIMRDLETKLELDKYIHASSKYSDLDIIPCDLSFAETKLRLNAATERCFVLNILINQIKEERDYDFILIDNAPSIDVDFQNSLVASDYALIVTEADDYSVDGIIRLITQLGKIKKFYNPNLQIAGIVINKANMRTKLAKAMTNQISKIFGDVHINVYNSVIPQSVKIGESKMMEKSIGEYDSKNPVTKALESFTEEFVKSVI</sequence>
<proteinExistence type="predicted"/>
<dbReference type="PANTHER" id="PTHR13696:SF52">
    <property type="entry name" value="PARA FAMILY PROTEIN CT_582"/>
    <property type="match status" value="1"/>
</dbReference>
<protein>
    <submittedName>
        <fullName evidence="2">ParA family protein</fullName>
    </submittedName>
</protein>
<organism evidence="2 3">
    <name type="scientific">Mogibacterium timidum</name>
    <dbReference type="NCBI Taxonomy" id="35519"/>
    <lineage>
        <taxon>Bacteria</taxon>
        <taxon>Bacillati</taxon>
        <taxon>Bacillota</taxon>
        <taxon>Clostridia</taxon>
        <taxon>Peptostreptococcales</taxon>
        <taxon>Anaerovoracaceae</taxon>
        <taxon>Mogibacterium</taxon>
    </lineage>
</organism>
<accession>A0A7Y8VRL8</accession>
<evidence type="ECO:0000259" key="1">
    <source>
        <dbReference type="Pfam" id="PF13614"/>
    </source>
</evidence>
<dbReference type="InterPro" id="IPR027417">
    <property type="entry name" value="P-loop_NTPase"/>
</dbReference>
<dbReference type="Pfam" id="PF13614">
    <property type="entry name" value="AAA_31"/>
    <property type="match status" value="1"/>
</dbReference>
<keyword evidence="3" id="KW-1185">Reference proteome</keyword>
<dbReference type="InterPro" id="IPR050678">
    <property type="entry name" value="DNA_Partitioning_ATPase"/>
</dbReference>
<dbReference type="RefSeq" id="WP_178978251.1">
    <property type="nucleotide sequence ID" value="NZ_JABXYR010000001.1"/>
</dbReference>
<name>A0A7Y8VRL8_9FIRM</name>
<dbReference type="EMBL" id="JABXYR010000001">
    <property type="protein sequence ID" value="NWO23020.1"/>
    <property type="molecule type" value="Genomic_DNA"/>
</dbReference>
<reference evidence="2 3" key="1">
    <citation type="submission" date="2020-06" db="EMBL/GenBank/DDBJ databases">
        <title>Mogibacterium timidum strain W9173 genomic sequence.</title>
        <authorList>
            <person name="Wade W.G."/>
            <person name="Johnston C.D."/>
            <person name="Chen T."/>
            <person name="Dewhirst F.E."/>
        </authorList>
    </citation>
    <scope>NUCLEOTIDE SEQUENCE [LARGE SCALE GENOMIC DNA]</scope>
    <source>
        <strain evidence="2 3">W9173</strain>
    </source>
</reference>
<dbReference type="Gene3D" id="3.40.50.300">
    <property type="entry name" value="P-loop containing nucleotide triphosphate hydrolases"/>
    <property type="match status" value="1"/>
</dbReference>
<gene>
    <name evidence="2" type="ORF">HW270_02855</name>
</gene>
<dbReference type="PANTHER" id="PTHR13696">
    <property type="entry name" value="P-LOOP CONTAINING NUCLEOSIDE TRIPHOSPHATE HYDROLASE"/>
    <property type="match status" value="1"/>
</dbReference>